<reference evidence="2" key="1">
    <citation type="submission" date="2021-06" db="EMBL/GenBank/DDBJ databases">
        <authorList>
            <person name="Hodson N. C."/>
            <person name="Mongue J. A."/>
            <person name="Jaron S. K."/>
        </authorList>
    </citation>
    <scope>NUCLEOTIDE SEQUENCE</scope>
</reference>
<evidence type="ECO:0000256" key="1">
    <source>
        <dbReference type="SAM" id="SignalP"/>
    </source>
</evidence>
<organism evidence="2 3">
    <name type="scientific">Allacma fusca</name>
    <dbReference type="NCBI Taxonomy" id="39272"/>
    <lineage>
        <taxon>Eukaryota</taxon>
        <taxon>Metazoa</taxon>
        <taxon>Ecdysozoa</taxon>
        <taxon>Arthropoda</taxon>
        <taxon>Hexapoda</taxon>
        <taxon>Collembola</taxon>
        <taxon>Symphypleona</taxon>
        <taxon>Sminthuridae</taxon>
        <taxon>Allacma</taxon>
    </lineage>
</organism>
<feature type="chain" id="PRO_5035201565" description="Lipoprotein" evidence="1">
    <location>
        <begin position="22"/>
        <end position="277"/>
    </location>
</feature>
<accession>A0A8J2P8V7</accession>
<name>A0A8J2P8V7_9HEXA</name>
<dbReference type="AlphaFoldDB" id="A0A8J2P8V7"/>
<gene>
    <name evidence="2" type="ORF">AFUS01_LOCUS16926</name>
</gene>
<dbReference type="PROSITE" id="PS51257">
    <property type="entry name" value="PROKAR_LIPOPROTEIN"/>
    <property type="match status" value="1"/>
</dbReference>
<evidence type="ECO:0008006" key="4">
    <source>
        <dbReference type="Google" id="ProtNLM"/>
    </source>
</evidence>
<sequence length="277" mass="31440">MLKILLVTVSLSLACSFATKSEEIKPGWFAEFETHVFDDLSKIKKSLFQTVNMNILDKRIENCATSLSNGNEISARRFWDAIRPQLLPDNELQDLVTRILDKVVLKNETTVTSAINFLGQIEYPRGFEILFNKLKDSSYLYGYSYVFLLAYQYRAACGISVGMFPKLPYIVQDVISSGVELKNVKNRGYLFGNGTENIFTQSSHARSRGRSLGTSSLWVFNATSAGHFTIVNKYKNNLPLLDNYSEFLPELIDDQTFRILVKNMKTPITLLGQSRIQ</sequence>
<evidence type="ECO:0000313" key="3">
    <source>
        <dbReference type="Proteomes" id="UP000708208"/>
    </source>
</evidence>
<proteinExistence type="predicted"/>
<dbReference type="Proteomes" id="UP000708208">
    <property type="component" value="Unassembled WGS sequence"/>
</dbReference>
<protein>
    <recommendedName>
        <fullName evidence="4">Lipoprotein</fullName>
    </recommendedName>
</protein>
<keyword evidence="3" id="KW-1185">Reference proteome</keyword>
<feature type="signal peptide" evidence="1">
    <location>
        <begin position="1"/>
        <end position="21"/>
    </location>
</feature>
<dbReference type="EMBL" id="CAJVCH010158899">
    <property type="protein sequence ID" value="CAG7728121.1"/>
    <property type="molecule type" value="Genomic_DNA"/>
</dbReference>
<keyword evidence="1" id="KW-0732">Signal</keyword>
<evidence type="ECO:0000313" key="2">
    <source>
        <dbReference type="EMBL" id="CAG7728121.1"/>
    </source>
</evidence>
<comment type="caution">
    <text evidence="2">The sequence shown here is derived from an EMBL/GenBank/DDBJ whole genome shotgun (WGS) entry which is preliminary data.</text>
</comment>